<evidence type="ECO:0000256" key="4">
    <source>
        <dbReference type="ARBA" id="ARBA00022475"/>
    </source>
</evidence>
<reference evidence="9" key="1">
    <citation type="journal article" date="2013" name="Environ. Microbiol.">
        <title>Microbiota from the distal guts of lean and obese adolescents exhibit partial functional redundancy besides clear differences in community structure.</title>
        <authorList>
            <person name="Ferrer M."/>
            <person name="Ruiz A."/>
            <person name="Lanza F."/>
            <person name="Haange S.B."/>
            <person name="Oberbach A."/>
            <person name="Till H."/>
            <person name="Bargiela R."/>
            <person name="Campoy C."/>
            <person name="Segura M.T."/>
            <person name="Richter M."/>
            <person name="von Bergen M."/>
            <person name="Seifert J."/>
            <person name="Suarez A."/>
        </authorList>
    </citation>
    <scope>NUCLEOTIDE SEQUENCE</scope>
</reference>
<feature type="transmembrane region" description="Helical" evidence="8">
    <location>
        <begin position="265"/>
        <end position="284"/>
    </location>
</feature>
<evidence type="ECO:0000256" key="5">
    <source>
        <dbReference type="ARBA" id="ARBA00022692"/>
    </source>
</evidence>
<dbReference type="GO" id="GO:0055085">
    <property type="term" value="P:transmembrane transport"/>
    <property type="evidence" value="ECO:0007669"/>
    <property type="project" value="TreeGrafter"/>
</dbReference>
<keyword evidence="3" id="KW-0813">Transport</keyword>
<dbReference type="EMBL" id="AJWZ01011490">
    <property type="protein sequence ID" value="EKC45044.1"/>
    <property type="molecule type" value="Genomic_DNA"/>
</dbReference>
<gene>
    <name evidence="9" type="ORF">OBE_17116</name>
</gene>
<evidence type="ECO:0000256" key="7">
    <source>
        <dbReference type="ARBA" id="ARBA00023136"/>
    </source>
</evidence>
<evidence type="ECO:0000256" key="3">
    <source>
        <dbReference type="ARBA" id="ARBA00022448"/>
    </source>
</evidence>
<protein>
    <submittedName>
        <fullName evidence="9">Protein belonging to Uncharacterized protein family UPF0118</fullName>
    </submittedName>
</protein>
<evidence type="ECO:0000256" key="6">
    <source>
        <dbReference type="ARBA" id="ARBA00022989"/>
    </source>
</evidence>
<keyword evidence="6 8" id="KW-1133">Transmembrane helix</keyword>
<evidence type="ECO:0000256" key="1">
    <source>
        <dbReference type="ARBA" id="ARBA00004651"/>
    </source>
</evidence>
<comment type="subcellular location">
    <subcellularLocation>
        <location evidence="1">Cell membrane</location>
        <topology evidence="1">Multi-pass membrane protein</topology>
    </subcellularLocation>
</comment>
<feature type="transmembrane region" description="Helical" evidence="8">
    <location>
        <begin position="90"/>
        <end position="113"/>
    </location>
</feature>
<accession>K1RNH0</accession>
<feature type="transmembrane region" description="Helical" evidence="8">
    <location>
        <begin position="31"/>
        <end position="48"/>
    </location>
</feature>
<evidence type="ECO:0000313" key="9">
    <source>
        <dbReference type="EMBL" id="EKC45044.1"/>
    </source>
</evidence>
<name>K1RNH0_9ZZZZ</name>
<dbReference type="PANTHER" id="PTHR21716">
    <property type="entry name" value="TRANSMEMBRANE PROTEIN"/>
    <property type="match status" value="1"/>
</dbReference>
<feature type="transmembrane region" description="Helical" evidence="8">
    <location>
        <begin position="291"/>
        <end position="313"/>
    </location>
</feature>
<evidence type="ECO:0000256" key="2">
    <source>
        <dbReference type="ARBA" id="ARBA00009773"/>
    </source>
</evidence>
<organism evidence="9">
    <name type="scientific">human gut metagenome</name>
    <dbReference type="NCBI Taxonomy" id="408170"/>
    <lineage>
        <taxon>unclassified sequences</taxon>
        <taxon>metagenomes</taxon>
        <taxon>organismal metagenomes</taxon>
    </lineage>
</organism>
<proteinExistence type="inferred from homology"/>
<feature type="transmembrane region" description="Helical" evidence="8">
    <location>
        <begin position="237"/>
        <end position="259"/>
    </location>
</feature>
<feature type="transmembrane region" description="Helical" evidence="8">
    <location>
        <begin position="60"/>
        <end position="78"/>
    </location>
</feature>
<feature type="transmembrane region" description="Helical" evidence="8">
    <location>
        <begin position="172"/>
        <end position="202"/>
    </location>
</feature>
<feature type="transmembrane region" description="Helical" evidence="8">
    <location>
        <begin position="333"/>
        <end position="354"/>
    </location>
</feature>
<keyword evidence="5 8" id="KW-0812">Transmembrane</keyword>
<comment type="similarity">
    <text evidence="2">Belongs to the autoinducer-2 exporter (AI-2E) (TC 2.A.86) family.</text>
</comment>
<dbReference type="GO" id="GO:0005886">
    <property type="term" value="C:plasma membrane"/>
    <property type="evidence" value="ECO:0007669"/>
    <property type="project" value="UniProtKB-SubCell"/>
</dbReference>
<dbReference type="InterPro" id="IPR002549">
    <property type="entry name" value="AI-2E-like"/>
</dbReference>
<comment type="caution">
    <text evidence="9">The sequence shown here is derived from an EMBL/GenBank/DDBJ whole genome shotgun (WGS) entry which is preliminary data.</text>
</comment>
<evidence type="ECO:0000256" key="8">
    <source>
        <dbReference type="SAM" id="Phobius"/>
    </source>
</evidence>
<sequence length="381" mass="42324">MNLFKKRKKIDELDYNLINEYAESGNKVNKLLQILIIIAIISLGLTLLQRLHILPIIGEFLSVISPVFIGILIAWLLVPLTDKLSKKMPRVLSCIIVYILVLGTLSLLLAYTIPNLIDQVKELSKSIPTMINELQKFINNATENLKIADNSTFNTLKKNFFENLKEIDTGNIANMIIGGTMSAVGIISNLCLGLMIGFYLLFDYHKICKKIFKCIPTKYQSDARELRKRVNSSLRSYVQGVLIVMLLVFVSQAIGLTLAGHKAPLLFALICAITDIIPYFGPWIGGIPAAIVGFLISPLAGILTIVSIVVIQVLEGNLYQPLIMGHTMKLHPITIMLALLIFGHFFGIIGMIVATPATATLKVLFEFIDEKIEFINKIENA</sequence>
<dbReference type="Pfam" id="PF01594">
    <property type="entry name" value="AI-2E_transport"/>
    <property type="match status" value="1"/>
</dbReference>
<dbReference type="AlphaFoldDB" id="K1RNH0"/>
<keyword evidence="7 8" id="KW-0472">Membrane</keyword>
<keyword evidence="4" id="KW-1003">Cell membrane</keyword>
<dbReference type="PANTHER" id="PTHR21716:SF53">
    <property type="entry name" value="PERMEASE PERM-RELATED"/>
    <property type="match status" value="1"/>
</dbReference>